<dbReference type="Pfam" id="PF02706">
    <property type="entry name" value="Wzz"/>
    <property type="match status" value="1"/>
</dbReference>
<dbReference type="GO" id="GO:0005886">
    <property type="term" value="C:plasma membrane"/>
    <property type="evidence" value="ECO:0007669"/>
    <property type="project" value="UniProtKB-SubCell"/>
</dbReference>
<comment type="subcellular location">
    <subcellularLocation>
        <location evidence="1">Cell membrane</location>
        <topology evidence="1">Multi-pass membrane protein</topology>
    </subcellularLocation>
</comment>
<dbReference type="PANTHER" id="PTHR32309">
    <property type="entry name" value="TYROSINE-PROTEIN KINASE"/>
    <property type="match status" value="1"/>
</dbReference>
<dbReference type="AlphaFoldDB" id="A0A506UHR2"/>
<evidence type="ECO:0000256" key="4">
    <source>
        <dbReference type="ARBA" id="ARBA00022989"/>
    </source>
</evidence>
<dbReference type="InterPro" id="IPR003856">
    <property type="entry name" value="LPS_length_determ_N"/>
</dbReference>
<evidence type="ECO:0000313" key="13">
    <source>
        <dbReference type="Proteomes" id="UP000320314"/>
    </source>
</evidence>
<dbReference type="OrthoDB" id="230260at2"/>
<evidence type="ECO:0000259" key="11">
    <source>
        <dbReference type="Pfam" id="PF13807"/>
    </source>
</evidence>
<evidence type="ECO:0000256" key="3">
    <source>
        <dbReference type="ARBA" id="ARBA00022692"/>
    </source>
</evidence>
<keyword evidence="6" id="KW-0175">Coiled coil</keyword>
<accession>A0A506UHR2</accession>
<protein>
    <submittedName>
        <fullName evidence="12">Exopolysaccharide biosynthesis protein</fullName>
    </submittedName>
</protein>
<gene>
    <name evidence="12" type="ORF">FJU11_01035</name>
</gene>
<evidence type="ECO:0000256" key="9">
    <source>
        <dbReference type="SAM" id="SignalP"/>
    </source>
</evidence>
<feature type="chain" id="PRO_5021362496" evidence="9">
    <location>
        <begin position="22"/>
        <end position="773"/>
    </location>
</feature>
<feature type="signal peptide" evidence="9">
    <location>
        <begin position="1"/>
        <end position="21"/>
    </location>
</feature>
<feature type="coiled-coil region" evidence="6">
    <location>
        <begin position="367"/>
        <end position="418"/>
    </location>
</feature>
<feature type="transmembrane region" description="Helical" evidence="8">
    <location>
        <begin position="55"/>
        <end position="74"/>
    </location>
</feature>
<feature type="region of interest" description="Disordered" evidence="7">
    <location>
        <begin position="271"/>
        <end position="296"/>
    </location>
</feature>
<proteinExistence type="predicted"/>
<dbReference type="PANTHER" id="PTHR32309:SF13">
    <property type="entry name" value="FERRIC ENTEROBACTIN TRANSPORT PROTEIN FEPE"/>
    <property type="match status" value="1"/>
</dbReference>
<keyword evidence="5 8" id="KW-0472">Membrane</keyword>
<evidence type="ECO:0000256" key="6">
    <source>
        <dbReference type="SAM" id="Coils"/>
    </source>
</evidence>
<evidence type="ECO:0000313" key="12">
    <source>
        <dbReference type="EMBL" id="TPW32838.1"/>
    </source>
</evidence>
<dbReference type="Proteomes" id="UP000320314">
    <property type="component" value="Unassembled WGS sequence"/>
</dbReference>
<feature type="compositionally biased region" description="Basic and acidic residues" evidence="7">
    <location>
        <begin position="719"/>
        <end position="728"/>
    </location>
</feature>
<feature type="region of interest" description="Disordered" evidence="7">
    <location>
        <begin position="719"/>
        <end position="773"/>
    </location>
</feature>
<dbReference type="Pfam" id="PF13807">
    <property type="entry name" value="GNVR"/>
    <property type="match status" value="1"/>
</dbReference>
<keyword evidence="4 8" id="KW-1133">Transmembrane helix</keyword>
<evidence type="ECO:0000256" key="1">
    <source>
        <dbReference type="ARBA" id="ARBA00004651"/>
    </source>
</evidence>
<dbReference type="InterPro" id="IPR032807">
    <property type="entry name" value="GNVR"/>
</dbReference>
<dbReference type="GO" id="GO:0004713">
    <property type="term" value="F:protein tyrosine kinase activity"/>
    <property type="evidence" value="ECO:0007669"/>
    <property type="project" value="TreeGrafter"/>
</dbReference>
<evidence type="ECO:0000256" key="2">
    <source>
        <dbReference type="ARBA" id="ARBA00022475"/>
    </source>
</evidence>
<keyword evidence="13" id="KW-1185">Reference proteome</keyword>
<evidence type="ECO:0000259" key="10">
    <source>
        <dbReference type="Pfam" id="PF02706"/>
    </source>
</evidence>
<keyword evidence="3 8" id="KW-0812">Transmembrane</keyword>
<evidence type="ECO:0000256" key="7">
    <source>
        <dbReference type="SAM" id="MobiDB-lite"/>
    </source>
</evidence>
<organism evidence="12 13">
    <name type="scientific">Pararhizobium mangrovi</name>
    <dbReference type="NCBI Taxonomy" id="2590452"/>
    <lineage>
        <taxon>Bacteria</taxon>
        <taxon>Pseudomonadati</taxon>
        <taxon>Pseudomonadota</taxon>
        <taxon>Alphaproteobacteria</taxon>
        <taxon>Hyphomicrobiales</taxon>
        <taxon>Rhizobiaceae</taxon>
        <taxon>Rhizobium/Agrobacterium group</taxon>
        <taxon>Pararhizobium</taxon>
    </lineage>
</organism>
<feature type="domain" description="Polysaccharide chain length determinant N-terminal" evidence="10">
    <location>
        <begin position="41"/>
        <end position="129"/>
    </location>
</feature>
<comment type="caution">
    <text evidence="12">The sequence shown here is derived from an EMBL/GenBank/DDBJ whole genome shotgun (WGS) entry which is preliminary data.</text>
</comment>
<feature type="domain" description="Tyrosine-protein kinase G-rich" evidence="11">
    <location>
        <begin position="398"/>
        <end position="471"/>
    </location>
</feature>
<keyword evidence="9" id="KW-0732">Signal</keyword>
<dbReference type="InterPro" id="IPR050445">
    <property type="entry name" value="Bact_polysacc_biosynth/exp"/>
</dbReference>
<reference evidence="12 13" key="1">
    <citation type="submission" date="2019-06" db="EMBL/GenBank/DDBJ databases">
        <authorList>
            <person name="Li M."/>
        </authorList>
    </citation>
    <scope>NUCLEOTIDE SEQUENCE [LARGE SCALE GENOMIC DNA]</scope>
    <source>
        <strain evidence="12 13">BGMRC6574</strain>
    </source>
</reference>
<name>A0A506UHR2_9HYPH</name>
<evidence type="ECO:0000256" key="5">
    <source>
        <dbReference type="ARBA" id="ARBA00023136"/>
    </source>
</evidence>
<dbReference type="EMBL" id="VHLH01000001">
    <property type="protein sequence ID" value="TPW32838.1"/>
    <property type="molecule type" value="Genomic_DNA"/>
</dbReference>
<sequence length="773" mass="82405">MHSSRFMPVACSAAHAGQAQCAGKATMTDTSRTDHGLPPLLDVRALVRTLWQRKLLVLATIVALVAVAVAYVALTPPIYTANASILVDPRSSKATNFDGVLPGFGADSAQIASQVSVIGSRDLLKKVFDAQGLADAPEYTDRGLKAKIESLYSQPEPVSKAAAFQNFRDHVTVNREGLTYVIDVSVSSLVPERAAAVANAIVARYKASLESEQQTANSEVTRFLDTKIKGLQGNVADADRKVQDFKDKHDLYDPDSGGTLQSRIDQLTTRLGNARDRADQASDRYQQALDAGHSPEDLGKLADILDSPTAQTLRQQYNSASTALANARSNYGDRHPRVRRLRAQLSKVEGLASQEAERITRKLKADRDLAATNVDKLKAQLSELRAQTDTANLDRVKLRELQRNADASRSVLDDFLQRSQQTSQLKGMQLSQVRVIESAAPPVSPTWPKTGLILPVSGVLGLLAGCSLALLLGPKGDHGEMARASGPETTPSGWREGDARHALAVSTAAPALAAPAVANERTAGEAIADLGVYTLPIAATASARTGIRTLRRELAGSEQSETSLQVLRLLRRILGRLDDHAEPFVLSVAPLVEGSEHKLAAALVGLGLRQLDERVLVVEVAADDDQPGAASSISARRGTAIFTDQASGLETIVLARDAEGTEGYHDIHALLDQIGNDFDFVVIVAASTSSRDESFARIEAISDLAITAFASTTAKERAADDLGARDDDGTGPQRAVIVVERSDAGDHSGFRPRLVSSGKDDERRAGGQGHGLG</sequence>
<keyword evidence="2" id="KW-1003">Cell membrane</keyword>
<evidence type="ECO:0000256" key="8">
    <source>
        <dbReference type="SAM" id="Phobius"/>
    </source>
</evidence>
<feature type="compositionally biased region" description="Basic and acidic residues" evidence="7">
    <location>
        <begin position="740"/>
        <end position="749"/>
    </location>
</feature>
<feature type="compositionally biased region" description="Basic and acidic residues" evidence="7">
    <location>
        <begin position="273"/>
        <end position="282"/>
    </location>
</feature>